<dbReference type="Gene3D" id="1.10.290.10">
    <property type="entry name" value="Topoisomerase I, domain 4"/>
    <property type="match status" value="1"/>
</dbReference>
<keyword evidence="6 12" id="KW-0863">Zinc-finger</keyword>
<feature type="compositionally biased region" description="Low complexity" evidence="13">
    <location>
        <begin position="1212"/>
        <end position="1230"/>
    </location>
</feature>
<dbReference type="GO" id="GO:0003917">
    <property type="term" value="F:DNA topoisomerase type I (single strand cut, ATP-independent) activity"/>
    <property type="evidence" value="ECO:0007669"/>
    <property type="project" value="UniProtKB-EC"/>
</dbReference>
<gene>
    <name evidence="17" type="primary">Dgri\GH11108</name>
    <name evidence="17" type="ORF">Dgri_GH11108</name>
</gene>
<dbReference type="PANTHER" id="PTHR11390:SF21">
    <property type="entry name" value="DNA TOPOISOMERASE 3-ALPHA"/>
    <property type="match status" value="1"/>
</dbReference>
<evidence type="ECO:0000259" key="14">
    <source>
        <dbReference type="PROSITE" id="PS50880"/>
    </source>
</evidence>
<dbReference type="SUPFAM" id="SSF56712">
    <property type="entry name" value="Prokaryotic type I DNA topoisomerase"/>
    <property type="match status" value="1"/>
</dbReference>
<dbReference type="EC" id="5.6.2.1" evidence="3"/>
<dbReference type="PROSITE" id="PS52039">
    <property type="entry name" value="TOPO_IA_2"/>
    <property type="match status" value="1"/>
</dbReference>
<feature type="compositionally biased region" description="Low complexity" evidence="13">
    <location>
        <begin position="1125"/>
        <end position="1135"/>
    </location>
</feature>
<dbReference type="PRINTS" id="PR00417">
    <property type="entry name" value="PRTPISMRASEI"/>
</dbReference>
<evidence type="ECO:0000256" key="10">
    <source>
        <dbReference type="ARBA" id="ARBA00023235"/>
    </source>
</evidence>
<dbReference type="Pfam" id="PF01131">
    <property type="entry name" value="Topoisom_bac"/>
    <property type="match status" value="1"/>
</dbReference>
<dbReference type="FunFam" id="3.40.50.140:FF:000003">
    <property type="entry name" value="DNA topoisomerase"/>
    <property type="match status" value="1"/>
</dbReference>
<dbReference type="Pfam" id="PF01396">
    <property type="entry name" value="Zn_ribbon_Top1"/>
    <property type="match status" value="1"/>
</dbReference>
<dbReference type="eggNOG" id="KOG1956">
    <property type="taxonomic scope" value="Eukaryota"/>
</dbReference>
<feature type="compositionally biased region" description="Gly residues" evidence="13">
    <location>
        <begin position="744"/>
        <end position="793"/>
    </location>
</feature>
<comment type="catalytic activity">
    <reaction evidence="1">
        <text>ATP-independent breakage of single-stranded DNA, followed by passage and rejoining.</text>
        <dbReference type="EC" id="5.6.2.1"/>
    </reaction>
</comment>
<dbReference type="InterPro" id="IPR010666">
    <property type="entry name" value="Znf_GRF"/>
</dbReference>
<feature type="region of interest" description="Disordered" evidence="13">
    <location>
        <begin position="1210"/>
        <end position="1254"/>
    </location>
</feature>
<comment type="similarity">
    <text evidence="2">Belongs to the type IA topoisomerase family.</text>
</comment>
<feature type="region of interest" description="Disordered" evidence="13">
    <location>
        <begin position="744"/>
        <end position="842"/>
    </location>
</feature>
<dbReference type="InterPro" id="IPR013826">
    <property type="entry name" value="Topo_IA_cen_sub3"/>
</dbReference>
<dbReference type="FunFam" id="1.10.290.10:FF:000001">
    <property type="entry name" value="DNA topoisomerase"/>
    <property type="match status" value="1"/>
</dbReference>
<dbReference type="CDD" id="cd00186">
    <property type="entry name" value="TOP1Ac"/>
    <property type="match status" value="1"/>
</dbReference>
<dbReference type="STRING" id="7222.B4JCW0"/>
<dbReference type="InterPro" id="IPR013824">
    <property type="entry name" value="Topo_IA_cen_sub1"/>
</dbReference>
<feature type="compositionally biased region" description="Polar residues" evidence="13">
    <location>
        <begin position="1069"/>
        <end position="1122"/>
    </location>
</feature>
<dbReference type="GO" id="GO:0031422">
    <property type="term" value="C:RecQ family helicase-topoisomerase III complex"/>
    <property type="evidence" value="ECO:0007669"/>
    <property type="project" value="TreeGrafter"/>
</dbReference>
<dbReference type="PhylomeDB" id="B4JCW0"/>
<keyword evidence="9" id="KW-0238">DNA-binding</keyword>
<dbReference type="InterPro" id="IPR013497">
    <property type="entry name" value="Topo_IA_cen"/>
</dbReference>
<evidence type="ECO:0000256" key="6">
    <source>
        <dbReference type="ARBA" id="ARBA00022771"/>
    </source>
</evidence>
<evidence type="ECO:0000256" key="12">
    <source>
        <dbReference type="PROSITE-ProRule" id="PRU01343"/>
    </source>
</evidence>
<feature type="compositionally biased region" description="Low complexity" evidence="13">
    <location>
        <begin position="813"/>
        <end position="824"/>
    </location>
</feature>
<feature type="domain" description="Toprim" evidence="14">
    <location>
        <begin position="2"/>
        <end position="146"/>
    </location>
</feature>
<feature type="domain" description="GRF-type" evidence="15">
    <location>
        <begin position="979"/>
        <end position="1020"/>
    </location>
</feature>
<reference evidence="17 18" key="1">
    <citation type="journal article" date="2007" name="Nature">
        <title>Evolution of genes and genomes on the Drosophila phylogeny.</title>
        <authorList>
            <consortium name="Drosophila 12 Genomes Consortium"/>
            <person name="Clark A.G."/>
            <person name="Eisen M.B."/>
            <person name="Smith D.R."/>
            <person name="Bergman C.M."/>
            <person name="Oliver B."/>
            <person name="Markow T.A."/>
            <person name="Kaufman T.C."/>
            <person name="Kellis M."/>
            <person name="Gelbart W."/>
            <person name="Iyer V.N."/>
            <person name="Pollard D.A."/>
            <person name="Sackton T.B."/>
            <person name="Larracuente A.M."/>
            <person name="Singh N.D."/>
            <person name="Abad J.P."/>
            <person name="Abt D.N."/>
            <person name="Adryan B."/>
            <person name="Aguade M."/>
            <person name="Akashi H."/>
            <person name="Anderson W.W."/>
            <person name="Aquadro C.F."/>
            <person name="Ardell D.H."/>
            <person name="Arguello R."/>
            <person name="Artieri C.G."/>
            <person name="Barbash D.A."/>
            <person name="Barker D."/>
            <person name="Barsanti P."/>
            <person name="Batterham P."/>
            <person name="Batzoglou S."/>
            <person name="Begun D."/>
            <person name="Bhutkar A."/>
            <person name="Blanco E."/>
            <person name="Bosak S.A."/>
            <person name="Bradley R.K."/>
            <person name="Brand A.D."/>
            <person name="Brent M.R."/>
            <person name="Brooks A.N."/>
            <person name="Brown R.H."/>
            <person name="Butlin R.K."/>
            <person name="Caggese C."/>
            <person name="Calvi B.R."/>
            <person name="Bernardo de Carvalho A."/>
            <person name="Caspi A."/>
            <person name="Castrezana S."/>
            <person name="Celniker S.E."/>
            <person name="Chang J.L."/>
            <person name="Chapple C."/>
            <person name="Chatterji S."/>
            <person name="Chinwalla A."/>
            <person name="Civetta A."/>
            <person name="Clifton S.W."/>
            <person name="Comeron J.M."/>
            <person name="Costello J.C."/>
            <person name="Coyne J.A."/>
            <person name="Daub J."/>
            <person name="David R.G."/>
            <person name="Delcher A.L."/>
            <person name="Delehaunty K."/>
            <person name="Do C.B."/>
            <person name="Ebling H."/>
            <person name="Edwards K."/>
            <person name="Eickbush T."/>
            <person name="Evans J.D."/>
            <person name="Filipski A."/>
            <person name="Findeiss S."/>
            <person name="Freyhult E."/>
            <person name="Fulton L."/>
            <person name="Fulton R."/>
            <person name="Garcia A.C."/>
            <person name="Gardiner A."/>
            <person name="Garfield D.A."/>
            <person name="Garvin B.E."/>
            <person name="Gibson G."/>
            <person name="Gilbert D."/>
            <person name="Gnerre S."/>
            <person name="Godfrey J."/>
            <person name="Good R."/>
            <person name="Gotea V."/>
            <person name="Gravely B."/>
            <person name="Greenberg A.J."/>
            <person name="Griffiths-Jones S."/>
            <person name="Gross S."/>
            <person name="Guigo R."/>
            <person name="Gustafson E.A."/>
            <person name="Haerty W."/>
            <person name="Hahn M.W."/>
            <person name="Halligan D.L."/>
            <person name="Halpern A.L."/>
            <person name="Halter G.M."/>
            <person name="Han M.V."/>
            <person name="Heger A."/>
            <person name="Hillier L."/>
            <person name="Hinrichs A.S."/>
            <person name="Holmes I."/>
            <person name="Hoskins R.A."/>
            <person name="Hubisz M.J."/>
            <person name="Hultmark D."/>
            <person name="Huntley M.A."/>
            <person name="Jaffe D.B."/>
            <person name="Jagadeeshan S."/>
            <person name="Jeck W.R."/>
            <person name="Johnson J."/>
            <person name="Jones C.D."/>
            <person name="Jordan W.C."/>
            <person name="Karpen G.H."/>
            <person name="Kataoka E."/>
            <person name="Keightley P.D."/>
            <person name="Kheradpour P."/>
            <person name="Kirkness E.F."/>
            <person name="Koerich L.B."/>
            <person name="Kristiansen K."/>
            <person name="Kudrna D."/>
            <person name="Kulathinal R.J."/>
            <person name="Kumar S."/>
            <person name="Kwok R."/>
            <person name="Lander E."/>
            <person name="Langley C.H."/>
            <person name="Lapoint R."/>
            <person name="Lazzaro B.P."/>
            <person name="Lee S.J."/>
            <person name="Levesque L."/>
            <person name="Li R."/>
            <person name="Lin C.F."/>
            <person name="Lin M.F."/>
            <person name="Lindblad-Toh K."/>
            <person name="Llopart A."/>
            <person name="Long M."/>
            <person name="Low L."/>
            <person name="Lozovsky E."/>
            <person name="Lu J."/>
            <person name="Luo M."/>
            <person name="Machado C.A."/>
            <person name="Makalowski W."/>
            <person name="Marzo M."/>
            <person name="Matsuda M."/>
            <person name="Matzkin L."/>
            <person name="McAllister B."/>
            <person name="McBride C.S."/>
            <person name="McKernan B."/>
            <person name="McKernan K."/>
            <person name="Mendez-Lago M."/>
            <person name="Minx P."/>
            <person name="Mollenhauer M.U."/>
            <person name="Montooth K."/>
            <person name="Mount S.M."/>
            <person name="Mu X."/>
            <person name="Myers E."/>
            <person name="Negre B."/>
            <person name="Newfeld S."/>
            <person name="Nielsen R."/>
            <person name="Noor M.A."/>
            <person name="O'Grady P."/>
            <person name="Pachter L."/>
            <person name="Papaceit M."/>
            <person name="Parisi M.J."/>
            <person name="Parisi M."/>
            <person name="Parts L."/>
            <person name="Pedersen J.S."/>
            <person name="Pesole G."/>
            <person name="Phillippy A.M."/>
            <person name="Ponting C.P."/>
            <person name="Pop M."/>
            <person name="Porcelli D."/>
            <person name="Powell J.R."/>
            <person name="Prohaska S."/>
            <person name="Pruitt K."/>
            <person name="Puig M."/>
            <person name="Quesneville H."/>
            <person name="Ram K.R."/>
            <person name="Rand D."/>
            <person name="Rasmussen M.D."/>
            <person name="Reed L.K."/>
            <person name="Reenan R."/>
            <person name="Reily A."/>
            <person name="Remington K.A."/>
            <person name="Rieger T.T."/>
            <person name="Ritchie M.G."/>
            <person name="Robin C."/>
            <person name="Rogers Y.H."/>
            <person name="Rohde C."/>
            <person name="Rozas J."/>
            <person name="Rubenfield M.J."/>
            <person name="Ruiz A."/>
            <person name="Russo S."/>
            <person name="Salzberg S.L."/>
            <person name="Sanchez-Gracia A."/>
            <person name="Saranga D.J."/>
            <person name="Sato H."/>
            <person name="Schaeffer S.W."/>
            <person name="Schatz M.C."/>
            <person name="Schlenke T."/>
            <person name="Schwartz R."/>
            <person name="Segarra C."/>
            <person name="Singh R.S."/>
            <person name="Sirot L."/>
            <person name="Sirota M."/>
            <person name="Sisneros N.B."/>
            <person name="Smith C.D."/>
            <person name="Smith T.F."/>
            <person name="Spieth J."/>
            <person name="Stage D.E."/>
            <person name="Stark A."/>
            <person name="Stephan W."/>
            <person name="Strausberg R.L."/>
            <person name="Strempel S."/>
            <person name="Sturgill D."/>
            <person name="Sutton G."/>
            <person name="Sutton G.G."/>
            <person name="Tao W."/>
            <person name="Teichmann S."/>
            <person name="Tobari Y.N."/>
            <person name="Tomimura Y."/>
            <person name="Tsolas J.M."/>
            <person name="Valente V.L."/>
            <person name="Venter E."/>
            <person name="Venter J.C."/>
            <person name="Vicario S."/>
            <person name="Vieira F.G."/>
            <person name="Vilella A.J."/>
            <person name="Villasante A."/>
            <person name="Walenz B."/>
            <person name="Wang J."/>
            <person name="Wasserman M."/>
            <person name="Watts T."/>
            <person name="Wilson D."/>
            <person name="Wilson R.K."/>
            <person name="Wing R.A."/>
            <person name="Wolfner M.F."/>
            <person name="Wong A."/>
            <person name="Wong G.K."/>
            <person name="Wu C.I."/>
            <person name="Wu G."/>
            <person name="Yamamoto D."/>
            <person name="Yang H.P."/>
            <person name="Yang S.P."/>
            <person name="Yorke J.A."/>
            <person name="Yoshida K."/>
            <person name="Zdobnov E."/>
            <person name="Zhang P."/>
            <person name="Zhang Y."/>
            <person name="Zimin A.V."/>
            <person name="Baldwin J."/>
            <person name="Abdouelleil A."/>
            <person name="Abdulkadir J."/>
            <person name="Abebe A."/>
            <person name="Abera B."/>
            <person name="Abreu J."/>
            <person name="Acer S.C."/>
            <person name="Aftuck L."/>
            <person name="Alexander A."/>
            <person name="An P."/>
            <person name="Anderson E."/>
            <person name="Anderson S."/>
            <person name="Arachi H."/>
            <person name="Azer M."/>
            <person name="Bachantsang P."/>
            <person name="Barry A."/>
            <person name="Bayul T."/>
            <person name="Berlin A."/>
            <person name="Bessette D."/>
            <person name="Bloom T."/>
            <person name="Blye J."/>
            <person name="Boguslavskiy L."/>
            <person name="Bonnet C."/>
            <person name="Boukhgalter B."/>
            <person name="Bourzgui I."/>
            <person name="Brown A."/>
            <person name="Cahill P."/>
            <person name="Channer S."/>
            <person name="Cheshatsang Y."/>
            <person name="Chuda L."/>
            <person name="Citroen M."/>
            <person name="Collymore A."/>
            <person name="Cooke P."/>
            <person name="Costello M."/>
            <person name="D'Aco K."/>
            <person name="Daza R."/>
            <person name="De Haan G."/>
            <person name="DeGray S."/>
            <person name="DeMaso C."/>
            <person name="Dhargay N."/>
            <person name="Dooley K."/>
            <person name="Dooley E."/>
            <person name="Doricent M."/>
            <person name="Dorje P."/>
            <person name="Dorjee K."/>
            <person name="Dupes A."/>
            <person name="Elong R."/>
            <person name="Falk J."/>
            <person name="Farina A."/>
            <person name="Faro S."/>
            <person name="Ferguson D."/>
            <person name="Fisher S."/>
            <person name="Foley C.D."/>
            <person name="Franke A."/>
            <person name="Friedrich D."/>
            <person name="Gadbois L."/>
            <person name="Gearin G."/>
            <person name="Gearin C.R."/>
            <person name="Giannoukos G."/>
            <person name="Goode T."/>
            <person name="Graham J."/>
            <person name="Grandbois E."/>
            <person name="Grewal S."/>
            <person name="Gyaltsen K."/>
            <person name="Hafez N."/>
            <person name="Hagos B."/>
            <person name="Hall J."/>
            <person name="Henson C."/>
            <person name="Hollinger A."/>
            <person name="Honan T."/>
            <person name="Huard M.D."/>
            <person name="Hughes L."/>
            <person name="Hurhula B."/>
            <person name="Husby M.E."/>
            <person name="Kamat A."/>
            <person name="Kanga B."/>
            <person name="Kashin S."/>
            <person name="Khazanovich D."/>
            <person name="Kisner P."/>
            <person name="Lance K."/>
            <person name="Lara M."/>
            <person name="Lee W."/>
            <person name="Lennon N."/>
            <person name="Letendre F."/>
            <person name="LeVine R."/>
            <person name="Lipovsky A."/>
            <person name="Liu X."/>
            <person name="Liu J."/>
            <person name="Liu S."/>
            <person name="Lokyitsang T."/>
            <person name="Lokyitsang Y."/>
            <person name="Lubonja R."/>
            <person name="Lui A."/>
            <person name="MacDonald P."/>
            <person name="Magnisalis V."/>
            <person name="Maru K."/>
            <person name="Matthews C."/>
            <person name="McCusker W."/>
            <person name="McDonough S."/>
            <person name="Mehta T."/>
            <person name="Meldrim J."/>
            <person name="Meneus L."/>
            <person name="Mihai O."/>
            <person name="Mihalev A."/>
            <person name="Mihova T."/>
            <person name="Mittelman R."/>
            <person name="Mlenga V."/>
            <person name="Montmayeur A."/>
            <person name="Mulrain L."/>
            <person name="Navidi A."/>
            <person name="Naylor J."/>
            <person name="Negash T."/>
            <person name="Nguyen T."/>
            <person name="Nguyen N."/>
            <person name="Nicol R."/>
            <person name="Norbu C."/>
            <person name="Norbu N."/>
            <person name="Novod N."/>
            <person name="O'Neill B."/>
            <person name="Osman S."/>
            <person name="Markiewicz E."/>
            <person name="Oyono O.L."/>
            <person name="Patti C."/>
            <person name="Phunkhang P."/>
            <person name="Pierre F."/>
            <person name="Priest M."/>
            <person name="Raghuraman S."/>
            <person name="Rege F."/>
            <person name="Reyes R."/>
            <person name="Rise C."/>
            <person name="Rogov P."/>
            <person name="Ross K."/>
            <person name="Ryan E."/>
            <person name="Settipalli S."/>
            <person name="Shea T."/>
            <person name="Sherpa N."/>
            <person name="Shi L."/>
            <person name="Shih D."/>
            <person name="Sparrow T."/>
            <person name="Spaulding J."/>
            <person name="Stalker J."/>
            <person name="Stange-Thomann N."/>
            <person name="Stavropoulos S."/>
            <person name="Stone C."/>
            <person name="Strader C."/>
            <person name="Tesfaye S."/>
            <person name="Thomson T."/>
            <person name="Thoulutsang Y."/>
            <person name="Thoulutsang D."/>
            <person name="Topham K."/>
            <person name="Topping I."/>
            <person name="Tsamla T."/>
            <person name="Vassiliev H."/>
            <person name="Vo A."/>
            <person name="Wangchuk T."/>
            <person name="Wangdi T."/>
            <person name="Weiand M."/>
            <person name="Wilkinson J."/>
            <person name="Wilson A."/>
            <person name="Yadav S."/>
            <person name="Young G."/>
            <person name="Yu Q."/>
            <person name="Zembek L."/>
            <person name="Zhong D."/>
            <person name="Zimmer A."/>
            <person name="Zwirko Z."/>
            <person name="Jaffe D.B."/>
            <person name="Alvarez P."/>
            <person name="Brockman W."/>
            <person name="Butler J."/>
            <person name="Chin C."/>
            <person name="Gnerre S."/>
            <person name="Grabherr M."/>
            <person name="Kleber M."/>
            <person name="Mauceli E."/>
            <person name="MacCallum I."/>
        </authorList>
    </citation>
    <scope>NUCLEOTIDE SEQUENCE [LARGE SCALE GENOMIC DNA]</scope>
    <source>
        <strain evidence="18">Tucson 15287-2541.00</strain>
    </source>
</reference>
<evidence type="ECO:0000313" key="17">
    <source>
        <dbReference type="EMBL" id="EDW03199.1"/>
    </source>
</evidence>
<dbReference type="Gene3D" id="3.40.50.140">
    <property type="match status" value="1"/>
</dbReference>
<keyword evidence="5" id="KW-0677">Repeat</keyword>
<dbReference type="InterPro" id="IPR003602">
    <property type="entry name" value="Topo_IA_DNA-bd_dom"/>
</dbReference>
<evidence type="ECO:0000256" key="2">
    <source>
        <dbReference type="ARBA" id="ARBA00009446"/>
    </source>
</evidence>
<keyword evidence="7" id="KW-0862">Zinc</keyword>
<evidence type="ECO:0000256" key="13">
    <source>
        <dbReference type="SAM" id="MobiDB-lite"/>
    </source>
</evidence>
<evidence type="ECO:0000313" key="18">
    <source>
        <dbReference type="Proteomes" id="UP000001070"/>
    </source>
</evidence>
<dbReference type="GO" id="GO:0000724">
    <property type="term" value="P:double-strand break repair via homologous recombination"/>
    <property type="evidence" value="ECO:0007669"/>
    <property type="project" value="EnsemblMetazoa"/>
</dbReference>
<dbReference type="Gene3D" id="3.30.65.10">
    <property type="entry name" value="Bacterial Topoisomerase I, domain 1"/>
    <property type="match status" value="1"/>
</dbReference>
<dbReference type="GO" id="GO:0005634">
    <property type="term" value="C:nucleus"/>
    <property type="evidence" value="ECO:0007669"/>
    <property type="project" value="EnsemblMetazoa"/>
</dbReference>
<dbReference type="InterPro" id="IPR000380">
    <property type="entry name" value="Topo_IA"/>
</dbReference>
<comment type="function">
    <text evidence="11">Releases the supercoiling and torsional tension of DNA introduced during the DNA replication and transcription by transiently cleaving and rejoining one strand of the DNA duplex. Introduces a single-strand break via transesterification at a target site in duplex DNA. The scissile phosphodiester is attacked by the catalytic tyrosine of the enzyme, resulting in the formation of a DNA-(5'-phosphotyrosyl)-enzyme intermediate and the expulsion of a 3'-OH DNA strand. The free DNA strand than undergoes passage around the unbroken strand thus removing DNA supercoils. Finally, in the religation step, the DNA 3'-OH attacks the covalent intermediate to expel the active-site tyrosine and restore the DNA phosphodiester backbone. Weakly relaxes negative supercoils and displays a distinct preference for binding single-stranded DNA.</text>
</comment>
<dbReference type="InterPro" id="IPR034144">
    <property type="entry name" value="TOPRIM_TopoIII"/>
</dbReference>
<feature type="domain" description="Topo IA-type catalytic" evidence="16">
    <location>
        <begin position="164"/>
        <end position="585"/>
    </location>
</feature>
<feature type="compositionally biased region" description="Polar residues" evidence="13">
    <location>
        <begin position="1044"/>
        <end position="1053"/>
    </location>
</feature>
<dbReference type="PROSITE" id="PS50880">
    <property type="entry name" value="TOPRIM"/>
    <property type="match status" value="1"/>
</dbReference>
<evidence type="ECO:0000256" key="5">
    <source>
        <dbReference type="ARBA" id="ARBA00022737"/>
    </source>
</evidence>
<dbReference type="SMART" id="SM00436">
    <property type="entry name" value="TOP1Bc"/>
    <property type="match status" value="1"/>
</dbReference>
<dbReference type="KEGG" id="dgr:6562244"/>
<dbReference type="Pfam" id="PF01751">
    <property type="entry name" value="Toprim"/>
    <property type="match status" value="1"/>
</dbReference>
<dbReference type="Proteomes" id="UP000001070">
    <property type="component" value="Unassembled WGS sequence"/>
</dbReference>
<feature type="region of interest" description="Disordered" evidence="13">
    <location>
        <begin position="985"/>
        <end position="1004"/>
    </location>
</feature>
<dbReference type="GO" id="GO:0042645">
    <property type="term" value="C:mitochondrial nucleoid"/>
    <property type="evidence" value="ECO:0007669"/>
    <property type="project" value="EnsemblMetazoa"/>
</dbReference>
<dbReference type="FunCoup" id="B4JCW0">
    <property type="interactions" value="2693"/>
</dbReference>
<dbReference type="PANTHER" id="PTHR11390">
    <property type="entry name" value="PROKARYOTIC DNA TOPOISOMERASE"/>
    <property type="match status" value="1"/>
</dbReference>
<evidence type="ECO:0000259" key="15">
    <source>
        <dbReference type="PROSITE" id="PS51999"/>
    </source>
</evidence>
<dbReference type="OMA" id="WYKTCLP"/>
<dbReference type="GO" id="GO:0006264">
    <property type="term" value="P:mitochondrial DNA replication"/>
    <property type="evidence" value="ECO:0007669"/>
    <property type="project" value="EnsemblMetazoa"/>
</dbReference>
<evidence type="ECO:0000259" key="16">
    <source>
        <dbReference type="PROSITE" id="PS52039"/>
    </source>
</evidence>
<dbReference type="OrthoDB" id="430051at2759"/>
<feature type="domain" description="GRF-type" evidence="15">
    <location>
        <begin position="1164"/>
        <end position="1205"/>
    </location>
</feature>
<dbReference type="GO" id="GO:0006265">
    <property type="term" value="P:DNA topological change"/>
    <property type="evidence" value="ECO:0007669"/>
    <property type="project" value="InterPro"/>
</dbReference>
<dbReference type="HOGENOM" id="CLU_002929_1_2_1"/>
<feature type="compositionally biased region" description="Polar residues" evidence="13">
    <location>
        <begin position="1231"/>
        <end position="1243"/>
    </location>
</feature>
<evidence type="ECO:0000256" key="3">
    <source>
        <dbReference type="ARBA" id="ARBA00012891"/>
    </source>
</evidence>
<evidence type="ECO:0000256" key="1">
    <source>
        <dbReference type="ARBA" id="ARBA00000213"/>
    </source>
</evidence>
<name>B4JCW0_DROGR</name>
<feature type="compositionally biased region" description="Low complexity" evidence="13">
    <location>
        <begin position="1023"/>
        <end position="1043"/>
    </location>
</feature>
<dbReference type="InterPro" id="IPR013498">
    <property type="entry name" value="Topo_IA_Znf"/>
</dbReference>
<dbReference type="SMART" id="SM00437">
    <property type="entry name" value="TOP1Ac"/>
    <property type="match status" value="1"/>
</dbReference>
<dbReference type="PROSITE" id="PS00396">
    <property type="entry name" value="TOPO_IA_1"/>
    <property type="match status" value="1"/>
</dbReference>
<organism evidence="18">
    <name type="scientific">Drosophila grimshawi</name>
    <name type="common">Hawaiian fruit fly</name>
    <name type="synonym">Idiomyia grimshawi</name>
    <dbReference type="NCBI Taxonomy" id="7222"/>
    <lineage>
        <taxon>Eukaryota</taxon>
        <taxon>Metazoa</taxon>
        <taxon>Ecdysozoa</taxon>
        <taxon>Arthropoda</taxon>
        <taxon>Hexapoda</taxon>
        <taxon>Insecta</taxon>
        <taxon>Pterygota</taxon>
        <taxon>Neoptera</taxon>
        <taxon>Endopterygota</taxon>
        <taxon>Diptera</taxon>
        <taxon>Brachycera</taxon>
        <taxon>Muscomorpha</taxon>
        <taxon>Ephydroidea</taxon>
        <taxon>Drosophilidae</taxon>
        <taxon>Drosophila</taxon>
        <taxon>Hawaiian Drosophila</taxon>
    </lineage>
</organism>
<evidence type="ECO:0000256" key="9">
    <source>
        <dbReference type="ARBA" id="ARBA00023125"/>
    </source>
</evidence>
<keyword evidence="4" id="KW-0479">Metal-binding</keyword>
<dbReference type="InterPro" id="IPR013825">
    <property type="entry name" value="Topo_IA_cen_sub2"/>
</dbReference>
<proteinExistence type="inferred from homology"/>
<dbReference type="InParanoid" id="B4JCW0"/>
<dbReference type="AlphaFoldDB" id="B4JCW0"/>
<keyword evidence="10" id="KW-0413">Isomerase</keyword>
<dbReference type="Gene3D" id="2.70.20.10">
    <property type="entry name" value="Topoisomerase I, domain 3"/>
    <property type="match status" value="1"/>
</dbReference>
<dbReference type="InterPro" id="IPR003601">
    <property type="entry name" value="Topo_IA_2"/>
</dbReference>
<feature type="region of interest" description="Disordered" evidence="13">
    <location>
        <begin position="1023"/>
        <end position="1135"/>
    </location>
</feature>
<dbReference type="InterPro" id="IPR023406">
    <property type="entry name" value="Topo_IA_AS"/>
</dbReference>
<dbReference type="Pfam" id="PF06839">
    <property type="entry name" value="Zn_ribbon_GRF"/>
    <property type="match status" value="2"/>
</dbReference>
<keyword evidence="8" id="KW-0799">Topoisomerase</keyword>
<sequence length="1269" mass="137909">MKFLNVAEKNDAAKTIAGLLSGGSANRREGYSVYNKVYDFEAQVRGQNAKMVMTSVSGHLMQVDFLASYRNWLNVDPRSLFDAPIRKTVGENYEPIKRTLEREVRGCQGLIIWTDCDREGENIGYEIINVCRAIKPSLTVYRASFSEITTASVRRALQQLGQPDKRQSDAVDVRTELDLRTGAAITRFQTMRLQRLFPEKIARNLISYGSCQIPTLGFVAERYKEIEAFVSEPFWKIRVLHTIEDLTVEFNWARNRLFDKEACENYLLLCMSEPEPRATVESVTVKPKHKWRPTPLDTVEMEKLGSRKLKLSAKETMTIAEKLYSQGIISYPRTETNQFSKEFELAPIVAQQTSHEAWGAFAQRVLEWGPNPRNGTKSDQAHPPIHPIKLVTGLQGNEARVYELVVRHFLACVSKDAVGSETIVNIDIAGEKFSANGLVIHERNYLDVYVYENWSAKQIHNYERGQRFEPTEIMLHEGATTAPPLLTEADLIALMEKHGIGTDATHAEHINTVKKRGYIGVVDKGALVPGIIGMGLYEGYDAMELALAKPLLRAEFEADLKRICLGEKDPRLVLSEQIVKYKQAYQQIMDKITAMDAKISQRLNETPAVPSATDNPSGQTSGMVRELFPCPQCDQAQLALKPKKNQTSFFIGCLNFPDCKNVVWLPEECKEYSVLDECCPNCGDGYHMLKFRLSSAYYRGLFNAPNGWYKNCLRCDELFRSTFNINLDQVKRVGGIVGQAAGPGGGAGLGPGPGGGGGGGGGSGGGGGPPSGGGPPRGGGSSGGSGPISGWGTHGSASGSQKTVKPQPKKPKATTAAGTATGAKKATRTKRTQSTESIRSYFTGRRQDTASLDGFFDSNDGFEEQLLAAATMVESIAPPEFDADIASAFADDDDADFEALVNGDSNSRPPAAAAVGLDTSLTQWIRNAYESEEQPMLWGRQARVAADVQPAAKRPRLNVNDSVALPAGAVATTTEVVLCSGCHQPARQQTVRRDGPNQGRQFYKCPKPKECKFFQWADEQPSATTSTASNWNSASSSSNSSSWGTRTDNQRVAGNSKEVGNSDWGSRGAGNTSSRNSPDTDSWGSGNNSLRTTSGTVQQTTSAPQAANSWGSKSSTAATSWGSKPPTAATSSSIGSSIGSTFMRSNSSSTVTITQPLKSSDIKCNCGKPASSLTVRKNGPNQGRPFYACPTREKTCGFFQWGDTDKNQAEISNAAGGSKGASKSSWGSGNQRSQQQSEASGSRTGRRCGLCRGEGHTRIKCPRKAEFDY</sequence>
<dbReference type="PROSITE" id="PS51999">
    <property type="entry name" value="ZF_GRF"/>
    <property type="match status" value="2"/>
</dbReference>
<dbReference type="InterPro" id="IPR006171">
    <property type="entry name" value="TOPRIM_dom"/>
</dbReference>
<keyword evidence="18" id="KW-1185">Reference proteome</keyword>
<protein>
    <recommendedName>
        <fullName evidence="3">DNA topoisomerase</fullName>
        <ecNumber evidence="3">5.6.2.1</ecNumber>
    </recommendedName>
</protein>
<accession>B4JCW0</accession>
<dbReference type="EMBL" id="CH916368">
    <property type="protein sequence ID" value="EDW03199.1"/>
    <property type="molecule type" value="Genomic_DNA"/>
</dbReference>
<evidence type="ECO:0000256" key="8">
    <source>
        <dbReference type="ARBA" id="ARBA00023029"/>
    </source>
</evidence>
<evidence type="ECO:0000256" key="11">
    <source>
        <dbReference type="ARBA" id="ARBA00056363"/>
    </source>
</evidence>
<dbReference type="GO" id="GO:0008270">
    <property type="term" value="F:zinc ion binding"/>
    <property type="evidence" value="ECO:0007669"/>
    <property type="project" value="UniProtKB-KW"/>
</dbReference>
<evidence type="ECO:0000256" key="4">
    <source>
        <dbReference type="ARBA" id="ARBA00022723"/>
    </source>
</evidence>
<dbReference type="GO" id="GO:0003677">
    <property type="term" value="F:DNA binding"/>
    <property type="evidence" value="ECO:0007669"/>
    <property type="project" value="UniProtKB-KW"/>
</dbReference>
<evidence type="ECO:0000256" key="7">
    <source>
        <dbReference type="ARBA" id="ARBA00022833"/>
    </source>
</evidence>
<dbReference type="InterPro" id="IPR023405">
    <property type="entry name" value="Topo_IA_core_domain"/>
</dbReference>
<dbReference type="Gene3D" id="1.10.460.10">
    <property type="entry name" value="Topoisomerase I, domain 2"/>
    <property type="match status" value="1"/>
</dbReference>
<dbReference type="CDD" id="cd03362">
    <property type="entry name" value="TOPRIM_TopoIA_TopoIII"/>
    <property type="match status" value="1"/>
</dbReference>
<dbReference type="SMART" id="SM00493">
    <property type="entry name" value="TOPRIM"/>
    <property type="match status" value="1"/>
</dbReference>